<reference evidence="4 5" key="1">
    <citation type="submission" date="2016-07" db="EMBL/GenBank/DDBJ databases">
        <title>Pervasive Adenine N6-methylation of Active Genes in Fungi.</title>
        <authorList>
            <consortium name="DOE Joint Genome Institute"/>
            <person name="Mondo S.J."/>
            <person name="Dannebaum R.O."/>
            <person name="Kuo R.C."/>
            <person name="Labutti K."/>
            <person name="Haridas S."/>
            <person name="Kuo A."/>
            <person name="Salamov A."/>
            <person name="Ahrendt S.R."/>
            <person name="Lipzen A."/>
            <person name="Sullivan W."/>
            <person name="Andreopoulos W.B."/>
            <person name="Clum A."/>
            <person name="Lindquist E."/>
            <person name="Daum C."/>
            <person name="Ramamoorthy G.K."/>
            <person name="Gryganskyi A."/>
            <person name="Culley D."/>
            <person name="Magnuson J.K."/>
            <person name="James T.Y."/>
            <person name="O'Malley M.A."/>
            <person name="Stajich J.E."/>
            <person name="Spatafora J.W."/>
            <person name="Visel A."/>
            <person name="Grigoriev I.V."/>
        </authorList>
    </citation>
    <scope>NUCLEOTIDE SEQUENCE [LARGE SCALE GENOMIC DNA]</scope>
    <source>
        <strain evidence="4 5">NRRL 1336</strain>
    </source>
</reference>
<evidence type="ECO:0000313" key="5">
    <source>
        <dbReference type="Proteomes" id="UP000193560"/>
    </source>
</evidence>
<dbReference type="EMBL" id="MCGE01000012">
    <property type="protein sequence ID" value="ORZ15851.1"/>
    <property type="molecule type" value="Genomic_DNA"/>
</dbReference>
<organism evidence="4 5">
    <name type="scientific">Absidia repens</name>
    <dbReference type="NCBI Taxonomy" id="90262"/>
    <lineage>
        <taxon>Eukaryota</taxon>
        <taxon>Fungi</taxon>
        <taxon>Fungi incertae sedis</taxon>
        <taxon>Mucoromycota</taxon>
        <taxon>Mucoromycotina</taxon>
        <taxon>Mucoromycetes</taxon>
        <taxon>Mucorales</taxon>
        <taxon>Cunninghamellaceae</taxon>
        <taxon>Absidia</taxon>
    </lineage>
</organism>
<dbReference type="OrthoDB" id="1879at2759"/>
<proteinExistence type="predicted"/>
<feature type="transmembrane region" description="Helical" evidence="2">
    <location>
        <begin position="279"/>
        <end position="300"/>
    </location>
</feature>
<dbReference type="Proteomes" id="UP000193560">
    <property type="component" value="Unassembled WGS sequence"/>
</dbReference>
<feature type="domain" description="RNA helicase aquarius N-terminal" evidence="3">
    <location>
        <begin position="3"/>
        <end position="61"/>
    </location>
</feature>
<dbReference type="InterPro" id="IPR032174">
    <property type="entry name" value="Aquarius_N"/>
</dbReference>
<evidence type="ECO:0000256" key="2">
    <source>
        <dbReference type="SAM" id="Phobius"/>
    </source>
</evidence>
<feature type="domain" description="RNA helicase aquarius N-terminal" evidence="3">
    <location>
        <begin position="63"/>
        <end position="192"/>
    </location>
</feature>
<feature type="region of interest" description="Disordered" evidence="1">
    <location>
        <begin position="376"/>
        <end position="398"/>
    </location>
</feature>
<dbReference type="AlphaFoldDB" id="A0A1X2IGC5"/>
<keyword evidence="5" id="KW-1185">Reference proteome</keyword>
<accession>A0A1X2IGC5</accession>
<sequence length="398" mass="46400">MYLLDVLVLCLQSLENPTIRSECLKLVSIGIWQTLSHESKRENIFNEYPPLRKLWNTTIKSTTLQKIYQITAENDVDEDLILYCERFLEFLIDLEAQLPTRRFFNTLLNDHQTVVLCHLAPFICRKEKDVDLIKQLLETLAFYAKFEINDQTGLALTDLDMTEQRSAQLIQLQHIVFQKYKNTFPDFPLANLVEAIHSGMNHGLTMVVGPPRSEFLQANAGMTYDYQFIDVGPDHGQGESEPVPYFYQNLGEAEYVVALSIYLLNRTFYYHWCEQKRSAIFVMFGLIVVMSCARFGLYVFGCRRLFGNCYELKPVFDQLLARPDKLCLHHSEAYPTQRLLNVHDGATEMDHVEEMGNVVFKLSQEQVNEDLVKQQIQDETQEQSDQRYDGRRSRIQQY</sequence>
<evidence type="ECO:0000313" key="4">
    <source>
        <dbReference type="EMBL" id="ORZ15851.1"/>
    </source>
</evidence>
<protein>
    <recommendedName>
        <fullName evidence="3">RNA helicase aquarius N-terminal domain-containing protein</fullName>
    </recommendedName>
</protein>
<dbReference type="Pfam" id="PF16399">
    <property type="entry name" value="Aquarius_N_1st"/>
    <property type="match status" value="2"/>
</dbReference>
<keyword evidence="2" id="KW-0812">Transmembrane</keyword>
<evidence type="ECO:0000259" key="3">
    <source>
        <dbReference type="Pfam" id="PF16399"/>
    </source>
</evidence>
<name>A0A1X2IGC5_9FUNG</name>
<keyword evidence="2" id="KW-0472">Membrane</keyword>
<keyword evidence="2" id="KW-1133">Transmembrane helix</keyword>
<comment type="caution">
    <text evidence="4">The sequence shown here is derived from an EMBL/GenBank/DDBJ whole genome shotgun (WGS) entry which is preliminary data.</text>
</comment>
<dbReference type="STRING" id="90262.A0A1X2IGC5"/>
<gene>
    <name evidence="4" type="ORF">BCR42DRAFT_438092</name>
</gene>
<evidence type="ECO:0000256" key="1">
    <source>
        <dbReference type="SAM" id="MobiDB-lite"/>
    </source>
</evidence>